<comment type="caution">
    <text evidence="1">The sequence shown here is derived from an EMBL/GenBank/DDBJ whole genome shotgun (WGS) entry which is preliminary data.</text>
</comment>
<name>A0ABP3GB70_9ALTE</name>
<evidence type="ECO:0000313" key="1">
    <source>
        <dbReference type="EMBL" id="GAA0340458.1"/>
    </source>
</evidence>
<sequence length="65" mass="6966">MTGGVNVRVKPELQGCTSQSGYGQMYASILPEQPGLDKMYSGLLAAQMSGKKVSLWLADDKCTII</sequence>
<keyword evidence="2" id="KW-1185">Reference proteome</keyword>
<dbReference type="EMBL" id="BAAAEI010000001">
    <property type="protein sequence ID" value="GAA0340458.1"/>
    <property type="molecule type" value="Genomic_DNA"/>
</dbReference>
<proteinExistence type="predicted"/>
<reference evidence="2" key="1">
    <citation type="journal article" date="2019" name="Int. J. Syst. Evol. Microbiol.">
        <title>The Global Catalogue of Microorganisms (GCM) 10K type strain sequencing project: providing services to taxonomists for standard genome sequencing and annotation.</title>
        <authorList>
            <consortium name="The Broad Institute Genomics Platform"/>
            <consortium name="The Broad Institute Genome Sequencing Center for Infectious Disease"/>
            <person name="Wu L."/>
            <person name="Ma J."/>
        </authorList>
    </citation>
    <scope>NUCLEOTIDE SEQUENCE [LARGE SCALE GENOMIC DNA]</scope>
    <source>
        <strain evidence="2">JCM 13378</strain>
    </source>
</reference>
<organism evidence="1 2">
    <name type="scientific">Bowmanella denitrificans</name>
    <dbReference type="NCBI Taxonomy" id="366582"/>
    <lineage>
        <taxon>Bacteria</taxon>
        <taxon>Pseudomonadati</taxon>
        <taxon>Pseudomonadota</taxon>
        <taxon>Gammaproteobacteria</taxon>
        <taxon>Alteromonadales</taxon>
        <taxon>Alteromonadaceae</taxon>
        <taxon>Bowmanella</taxon>
    </lineage>
</organism>
<accession>A0ABP3GB70</accession>
<evidence type="ECO:0000313" key="2">
    <source>
        <dbReference type="Proteomes" id="UP001501757"/>
    </source>
</evidence>
<protein>
    <submittedName>
        <fullName evidence="1">Uncharacterized protein</fullName>
    </submittedName>
</protein>
<gene>
    <name evidence="1" type="ORF">GCM10009092_01190</name>
</gene>
<dbReference type="Proteomes" id="UP001501757">
    <property type="component" value="Unassembled WGS sequence"/>
</dbReference>